<keyword evidence="2" id="KW-1185">Reference proteome</keyword>
<dbReference type="InterPro" id="IPR034660">
    <property type="entry name" value="DinB/YfiT-like"/>
</dbReference>
<dbReference type="Proteomes" id="UP000191112">
    <property type="component" value="Unassembled WGS sequence"/>
</dbReference>
<protein>
    <recommendedName>
        <fullName evidence="3">DUF1569 domain-containing protein</fullName>
    </recommendedName>
</protein>
<dbReference type="STRING" id="619805.SAMN05660477_00788"/>
<dbReference type="AlphaFoldDB" id="A0A1T5DKD3"/>
<reference evidence="1 2" key="1">
    <citation type="submission" date="2017-02" db="EMBL/GenBank/DDBJ databases">
        <authorList>
            <person name="Peterson S.W."/>
        </authorList>
    </citation>
    <scope>NUCLEOTIDE SEQUENCE [LARGE SCALE GENOMIC DNA]</scope>
    <source>
        <strain evidence="1 2">DSM 22323</strain>
    </source>
</reference>
<organism evidence="1 2">
    <name type="scientific">Soonwooa buanensis</name>
    <dbReference type="NCBI Taxonomy" id="619805"/>
    <lineage>
        <taxon>Bacteria</taxon>
        <taxon>Pseudomonadati</taxon>
        <taxon>Bacteroidota</taxon>
        <taxon>Flavobacteriia</taxon>
        <taxon>Flavobacteriales</taxon>
        <taxon>Weeksellaceae</taxon>
        <taxon>Chryseobacterium group</taxon>
        <taxon>Soonwooa</taxon>
    </lineage>
</organism>
<name>A0A1T5DKD3_9FLAO</name>
<dbReference type="RefSeq" id="WP_079666067.1">
    <property type="nucleotide sequence ID" value="NZ_FUYZ01000002.1"/>
</dbReference>
<evidence type="ECO:0008006" key="3">
    <source>
        <dbReference type="Google" id="ProtNLM"/>
    </source>
</evidence>
<gene>
    <name evidence="1" type="ORF">SAMN05660477_00788</name>
</gene>
<accession>A0A1T5DKD3</accession>
<dbReference type="Pfam" id="PF07606">
    <property type="entry name" value="DUF1569"/>
    <property type="match status" value="1"/>
</dbReference>
<sequence>MRNIFNASDVEVYIKAINQLTPETSAKWGKMSVDQMLAHCNVTYELIYEPQKHKKPGFFARWMMKKFVKPKVTNELPYKQNLPTGPMFVIKDRKDFETEKKRLIGFLQKTQQLGASAFDGKESASFGTLNSQEWNNMMAKHLDHHLAQFGVL</sequence>
<dbReference type="InterPro" id="IPR011463">
    <property type="entry name" value="DUF1569"/>
</dbReference>
<evidence type="ECO:0000313" key="1">
    <source>
        <dbReference type="EMBL" id="SKB71970.1"/>
    </source>
</evidence>
<dbReference type="Gene3D" id="1.20.120.450">
    <property type="entry name" value="dinb family like domain"/>
    <property type="match status" value="1"/>
</dbReference>
<evidence type="ECO:0000313" key="2">
    <source>
        <dbReference type="Proteomes" id="UP000191112"/>
    </source>
</evidence>
<dbReference type="EMBL" id="FUYZ01000002">
    <property type="protein sequence ID" value="SKB71970.1"/>
    <property type="molecule type" value="Genomic_DNA"/>
</dbReference>
<proteinExistence type="predicted"/>
<dbReference type="OrthoDB" id="2599194at2"/>